<feature type="region of interest" description="Disordered" evidence="5">
    <location>
        <begin position="38"/>
        <end position="68"/>
    </location>
</feature>
<evidence type="ECO:0000313" key="7">
    <source>
        <dbReference type="EMBL" id="KAE8728668.1"/>
    </source>
</evidence>
<evidence type="ECO:0000256" key="3">
    <source>
        <dbReference type="ARBA" id="ARBA00022989"/>
    </source>
</evidence>
<organism evidence="7 8">
    <name type="scientific">Hibiscus syriacus</name>
    <name type="common">Rose of Sharon</name>
    <dbReference type="NCBI Taxonomy" id="106335"/>
    <lineage>
        <taxon>Eukaryota</taxon>
        <taxon>Viridiplantae</taxon>
        <taxon>Streptophyta</taxon>
        <taxon>Embryophyta</taxon>
        <taxon>Tracheophyta</taxon>
        <taxon>Spermatophyta</taxon>
        <taxon>Magnoliopsida</taxon>
        <taxon>eudicotyledons</taxon>
        <taxon>Gunneridae</taxon>
        <taxon>Pentapetalae</taxon>
        <taxon>rosids</taxon>
        <taxon>malvids</taxon>
        <taxon>Malvales</taxon>
        <taxon>Malvaceae</taxon>
        <taxon>Malvoideae</taxon>
        <taxon>Hibiscus</taxon>
    </lineage>
</organism>
<feature type="compositionally biased region" description="Low complexity" evidence="5">
    <location>
        <begin position="377"/>
        <end position="386"/>
    </location>
</feature>
<dbReference type="Pfam" id="PF03168">
    <property type="entry name" value="LEA_2"/>
    <property type="match status" value="1"/>
</dbReference>
<dbReference type="GO" id="GO:0098542">
    <property type="term" value="P:defense response to other organism"/>
    <property type="evidence" value="ECO:0007669"/>
    <property type="project" value="InterPro"/>
</dbReference>
<dbReference type="GO" id="GO:0009506">
    <property type="term" value="C:plasmodesma"/>
    <property type="evidence" value="ECO:0007669"/>
    <property type="project" value="TreeGrafter"/>
</dbReference>
<reference evidence="7" key="1">
    <citation type="submission" date="2019-09" db="EMBL/GenBank/DDBJ databases">
        <title>Draft genome information of white flower Hibiscus syriacus.</title>
        <authorList>
            <person name="Kim Y.-M."/>
        </authorList>
    </citation>
    <scope>NUCLEOTIDE SEQUENCE [LARGE SCALE GENOMIC DNA]</scope>
    <source>
        <strain evidence="7">YM2019G1</strain>
    </source>
</reference>
<dbReference type="InterPro" id="IPR044839">
    <property type="entry name" value="NDR1-like"/>
</dbReference>
<dbReference type="InterPro" id="IPR004864">
    <property type="entry name" value="LEA_2"/>
</dbReference>
<gene>
    <name evidence="7" type="ORF">F3Y22_tig00004111pilonHSYRG00058</name>
</gene>
<sequence length="386" mass="43787">MSKFSNLEKRGRVKEDEDGAFDVVIFNFIVSWSGFRQPQLSDPRKRRSFRFETPGPNPSPSNTTPPATTRIEFTKASPLKPPKFHTIDFTVPTLAQQSVLDNALITFNVTARNSNQHMGIYYDSMVVSVLYKDQRFGSTALFPPFSQEPKTTTIVHGTIGAATLTVNTDEWKEFMNDRKLGLCGFGWVDVTNFEEQEMSSTIQTKFHSNICGKPPCFHSLCNTVRNQKLLLMASPSQWPIRPSCICLWLALRPRSPTYTIVNFSVPAVNDSNASDHGTIRTIPSFYQGKDKTHRVVDQVDVKTRLWTGLRKAMMNATAELRADLSTKIKYKTWGIKSKHHRVNREGKIRIGKDGKISNKKKKVKLGHPSKKRKLRSSRYLSSINDT</sequence>
<dbReference type="EMBL" id="VEPZ02000249">
    <property type="protein sequence ID" value="KAE8728668.1"/>
    <property type="molecule type" value="Genomic_DNA"/>
</dbReference>
<keyword evidence="3" id="KW-1133">Transmembrane helix</keyword>
<dbReference type="AlphaFoldDB" id="A0A6A3CN67"/>
<evidence type="ECO:0000259" key="6">
    <source>
        <dbReference type="Pfam" id="PF03168"/>
    </source>
</evidence>
<evidence type="ECO:0000256" key="2">
    <source>
        <dbReference type="ARBA" id="ARBA00022692"/>
    </source>
</evidence>
<feature type="region of interest" description="Disordered" evidence="5">
    <location>
        <begin position="361"/>
        <end position="386"/>
    </location>
</feature>
<evidence type="ECO:0000256" key="1">
    <source>
        <dbReference type="ARBA" id="ARBA00004167"/>
    </source>
</evidence>
<keyword evidence="4" id="KW-0472">Membrane</keyword>
<accession>A0A6A3CN67</accession>
<feature type="domain" description="Late embryogenesis abundant protein LEA-2 subgroup" evidence="6">
    <location>
        <begin position="109"/>
        <end position="159"/>
    </location>
</feature>
<proteinExistence type="predicted"/>
<dbReference type="PANTHER" id="PTHR31415">
    <property type="entry name" value="OS05G0367900 PROTEIN"/>
    <property type="match status" value="1"/>
</dbReference>
<dbReference type="PANTHER" id="PTHR31415:SF3">
    <property type="entry name" value="LATE EMBRYOGENESIS ABUNDANT (LEA) HYDROXYPROLINE-RICH GLYCOPROTEIN FAMILY"/>
    <property type="match status" value="1"/>
</dbReference>
<evidence type="ECO:0000313" key="8">
    <source>
        <dbReference type="Proteomes" id="UP000436088"/>
    </source>
</evidence>
<comment type="subcellular location">
    <subcellularLocation>
        <location evidence="1">Membrane</location>
        <topology evidence="1">Single-pass membrane protein</topology>
    </subcellularLocation>
</comment>
<evidence type="ECO:0000256" key="4">
    <source>
        <dbReference type="ARBA" id="ARBA00023136"/>
    </source>
</evidence>
<keyword evidence="2" id="KW-0812">Transmembrane</keyword>
<feature type="compositionally biased region" description="Basic residues" evidence="5">
    <location>
        <begin position="361"/>
        <end position="376"/>
    </location>
</feature>
<name>A0A6A3CN67_HIBSY</name>
<comment type="caution">
    <text evidence="7">The sequence shown here is derived from an EMBL/GenBank/DDBJ whole genome shotgun (WGS) entry which is preliminary data.</text>
</comment>
<protein>
    <recommendedName>
        <fullName evidence="6">Late embryogenesis abundant protein LEA-2 subgroup domain-containing protein</fullName>
    </recommendedName>
</protein>
<dbReference type="Proteomes" id="UP000436088">
    <property type="component" value="Unassembled WGS sequence"/>
</dbReference>
<evidence type="ECO:0000256" key="5">
    <source>
        <dbReference type="SAM" id="MobiDB-lite"/>
    </source>
</evidence>
<keyword evidence="8" id="KW-1185">Reference proteome</keyword>
<dbReference type="GO" id="GO:0005886">
    <property type="term" value="C:plasma membrane"/>
    <property type="evidence" value="ECO:0007669"/>
    <property type="project" value="TreeGrafter"/>
</dbReference>